<dbReference type="GO" id="GO:0005886">
    <property type="term" value="C:plasma membrane"/>
    <property type="evidence" value="ECO:0007669"/>
    <property type="project" value="UniProtKB-SubCell"/>
</dbReference>
<protein>
    <submittedName>
        <fullName evidence="9">Permease</fullName>
    </submittedName>
</protein>
<evidence type="ECO:0000313" key="9">
    <source>
        <dbReference type="EMBL" id="AGQ18922.1"/>
    </source>
</evidence>
<name>S5DVG3_9ACTN</name>
<dbReference type="PANTHER" id="PTHR32322:SF18">
    <property type="entry name" value="S-ADENOSYLMETHIONINE_S-ADENOSYLHOMOCYSTEINE TRANSPORTER"/>
    <property type="match status" value="1"/>
</dbReference>
<reference evidence="9" key="1">
    <citation type="journal article" date="2013" name="Sci. Rep.">
        <title>Metagenomics uncovers a new group of low GC and ultra-small marine Actinobacteria.</title>
        <authorList>
            <person name="Ghai R."/>
            <person name="Mizuno C.M."/>
            <person name="Picazo A."/>
            <person name="Camacho A."/>
            <person name="Rodriguez-Valera F."/>
        </authorList>
    </citation>
    <scope>NUCLEOTIDE SEQUENCE</scope>
</reference>
<feature type="transmembrane region" description="Helical" evidence="7">
    <location>
        <begin position="6"/>
        <end position="22"/>
    </location>
</feature>
<evidence type="ECO:0000256" key="2">
    <source>
        <dbReference type="ARBA" id="ARBA00007362"/>
    </source>
</evidence>
<comment type="subcellular location">
    <subcellularLocation>
        <location evidence="1">Cell membrane</location>
        <topology evidence="1">Multi-pass membrane protein</topology>
    </subcellularLocation>
</comment>
<keyword evidence="5 7" id="KW-1133">Transmembrane helix</keyword>
<feature type="transmembrane region" description="Helical" evidence="7">
    <location>
        <begin position="106"/>
        <end position="128"/>
    </location>
</feature>
<dbReference type="SUPFAM" id="SSF103481">
    <property type="entry name" value="Multidrug resistance efflux transporter EmrE"/>
    <property type="match status" value="1"/>
</dbReference>
<dbReference type="Pfam" id="PF00892">
    <property type="entry name" value="EamA"/>
    <property type="match status" value="1"/>
</dbReference>
<dbReference type="InterPro" id="IPR037185">
    <property type="entry name" value="EmrE-like"/>
</dbReference>
<dbReference type="AlphaFoldDB" id="S5DVG3"/>
<feature type="transmembrane region" description="Helical" evidence="7">
    <location>
        <begin position="53"/>
        <end position="76"/>
    </location>
</feature>
<keyword evidence="6 7" id="KW-0472">Membrane</keyword>
<feature type="domain" description="EamA" evidence="8">
    <location>
        <begin position="109"/>
        <end position="233"/>
    </location>
</feature>
<accession>S5DVG3</accession>
<evidence type="ECO:0000259" key="8">
    <source>
        <dbReference type="Pfam" id="PF00892"/>
    </source>
</evidence>
<dbReference type="InterPro" id="IPR050638">
    <property type="entry name" value="AA-Vitamin_Transporters"/>
</dbReference>
<evidence type="ECO:0000256" key="3">
    <source>
        <dbReference type="ARBA" id="ARBA00022475"/>
    </source>
</evidence>
<sequence>MSLVGIRTFLGALFLLIFVLRKRELTKELLYSGIFLGPLLAIHWSTMFKSIELNTVAVGIGLVFSYPIFILIIELLRGKSIKPIQILIILVGFFGLYLLLDFTTISSIAGVVYGLTSALSLAILIIYGSSKSIEFGGLNVAFVQVFFAAIILSPFTYSGISWMFENLLVSIFLGFFLTGVGLTTYWYVIKFISPISIGTITYLEPVTGVIIGSMILNESLRISQYFGFGIVLLVGITQVFIDTKNQAQSLEN</sequence>
<comment type="similarity">
    <text evidence="2">Belongs to the EamA transporter family.</text>
</comment>
<feature type="transmembrane region" description="Helical" evidence="7">
    <location>
        <begin position="135"/>
        <end position="155"/>
    </location>
</feature>
<feature type="transmembrane region" description="Helical" evidence="7">
    <location>
        <begin position="195"/>
        <end position="216"/>
    </location>
</feature>
<dbReference type="PANTHER" id="PTHR32322">
    <property type="entry name" value="INNER MEMBRANE TRANSPORTER"/>
    <property type="match status" value="1"/>
</dbReference>
<evidence type="ECO:0000256" key="5">
    <source>
        <dbReference type="ARBA" id="ARBA00022989"/>
    </source>
</evidence>
<organism evidence="9">
    <name type="scientific">Candidatus Actinomarina minuta</name>
    <dbReference type="NCBI Taxonomy" id="1389454"/>
    <lineage>
        <taxon>Bacteria</taxon>
        <taxon>Bacillati</taxon>
        <taxon>Actinomycetota</taxon>
        <taxon>Actinomycetes</taxon>
        <taxon>Candidatus Actinomarinidae</taxon>
        <taxon>Candidatus Actinomarinales</taxon>
        <taxon>Candidatus Actinomarineae</taxon>
        <taxon>Candidatus Actinomarinaceae</taxon>
        <taxon>Candidatus Actinomarina</taxon>
    </lineage>
</organism>
<keyword evidence="3" id="KW-1003">Cell membrane</keyword>
<proteinExistence type="inferred from homology"/>
<evidence type="ECO:0000256" key="6">
    <source>
        <dbReference type="ARBA" id="ARBA00023136"/>
    </source>
</evidence>
<dbReference type="InterPro" id="IPR000620">
    <property type="entry name" value="EamA_dom"/>
</dbReference>
<evidence type="ECO:0000256" key="7">
    <source>
        <dbReference type="SAM" id="Phobius"/>
    </source>
</evidence>
<feature type="transmembrane region" description="Helical" evidence="7">
    <location>
        <begin position="222"/>
        <end position="241"/>
    </location>
</feature>
<keyword evidence="4 7" id="KW-0812">Transmembrane</keyword>
<evidence type="ECO:0000256" key="4">
    <source>
        <dbReference type="ARBA" id="ARBA00022692"/>
    </source>
</evidence>
<feature type="transmembrane region" description="Helical" evidence="7">
    <location>
        <begin position="83"/>
        <end position="100"/>
    </location>
</feature>
<feature type="transmembrane region" description="Helical" evidence="7">
    <location>
        <begin position="167"/>
        <end position="188"/>
    </location>
</feature>
<dbReference type="EMBL" id="KC811116">
    <property type="protein sequence ID" value="AGQ18922.1"/>
    <property type="molecule type" value="Genomic_DNA"/>
</dbReference>
<evidence type="ECO:0000256" key="1">
    <source>
        <dbReference type="ARBA" id="ARBA00004651"/>
    </source>
</evidence>
<feature type="transmembrane region" description="Helical" evidence="7">
    <location>
        <begin position="29"/>
        <end position="47"/>
    </location>
</feature>